<feature type="compositionally biased region" description="Low complexity" evidence="1">
    <location>
        <begin position="417"/>
        <end position="440"/>
    </location>
</feature>
<dbReference type="Gene3D" id="1.10.510.10">
    <property type="entry name" value="Transferase(Phosphotransferase) domain 1"/>
    <property type="match status" value="2"/>
</dbReference>
<dbReference type="Pfam" id="PF07714">
    <property type="entry name" value="PK_Tyr_Ser-Thr"/>
    <property type="match status" value="2"/>
</dbReference>
<dbReference type="GO" id="GO:0004672">
    <property type="term" value="F:protein kinase activity"/>
    <property type="evidence" value="ECO:0007669"/>
    <property type="project" value="InterPro"/>
</dbReference>
<dbReference type="OrthoDB" id="1668230at2759"/>
<dbReference type="InterPro" id="IPR050167">
    <property type="entry name" value="Ser_Thr_protein_kinase"/>
</dbReference>
<dbReference type="InterPro" id="IPR001245">
    <property type="entry name" value="Ser-Thr/Tyr_kinase_cat_dom"/>
</dbReference>
<comment type="caution">
    <text evidence="3">The sequence shown here is derived from an EMBL/GenBank/DDBJ whole genome shotgun (WGS) entry which is preliminary data.</text>
</comment>
<proteinExistence type="predicted"/>
<gene>
    <name evidence="3" type="ORF">Glove_21g196</name>
</gene>
<sequence>MDFEFVDKSEFLENLNYDSDDYNDNDISNESESEVELLGDSDFVDSEDEISSKDFTNNDNYYHNLKLYGRCQCSHPFSSKGWCSPCKVKTYKKAQESLPGYQLMQNSLKENLIELQNKAHCPFCTLDCIEYLYDLKNVVKFDKNWKAEILLSKTGFSKIPGTDPKYVILKEIKDCLNEFSINNCVFKSANVLPYYGVTHNLLTDTDMIVMPYVPNGNLREYLKKSENYKYFNWWNKLALLSNLATILADLHDESVVHKNLHPNNILIGKYIDFPILSDTGLSLNRDDYSMNEKMSEQTDSQYIHGVLPYIDPTVFSSTFKFTKKSDVYSFAFIMYEIATFNLPFSDVSHDQDLIGKITIGLRPKIPGYVPIYYAELMRMCWDASPSARPDMRRLVNIFNYWRNFQINPTFHLTISPDSNNNDNNDSNNKNNDSNNNNNNNGSEEINTSKLFESFQKNKMVQKPHSERFLKCHSNAVYYSCRYGVLYENFVPVNKKKHKQKPNDNPIKKFIIPYEKPVKLNLYDLFTCYECEINQLSPSWWCNSCETSRLRDKFDSWTSGNDNVDQFIKYTQTLAPSCEGCLEWIPFSEFNVIRQIGLGGFSKVFHAIWKKGPMIRWNRNLQKYDRKENIEVALKQLKDSQNIKAEFFQELIAHLHCENNDFVIRCYGITQDPQTKEYIMVIDYAKNGDLRTFIHNQFNQITWNERLSFLQGIAYGLKKIHEEGLIHRDLHTGNILLEPRLKPESIAIGDLGMCRPATFTLKDNDGEIFGILPYIAPELFCGGSYSKKSDVYSFGTIMWEISSGALPFSNIPHDTELIKEIVNGVRPGLVYGTPDEYVELMWRCWDKDPDERPDINEIETILSSLTTESFSKGYRFEPFERSKEWWKGTLSYSILKNSKNSKNEENNENEESNNDKNDNYDESTDTEDAEWVIDSKAFYVSRRFNVTEIIKNMERLDLEDDEALIKETMAISLKEI</sequence>
<feature type="region of interest" description="Disordered" evidence="1">
    <location>
        <begin position="897"/>
        <end position="925"/>
    </location>
</feature>
<reference evidence="3 4" key="1">
    <citation type="submission" date="2018-08" db="EMBL/GenBank/DDBJ databases">
        <title>Genome and evolution of the arbuscular mycorrhizal fungus Diversispora epigaea (formerly Glomus versiforme) and its bacterial endosymbionts.</title>
        <authorList>
            <person name="Sun X."/>
            <person name="Fei Z."/>
            <person name="Harrison M."/>
        </authorList>
    </citation>
    <scope>NUCLEOTIDE SEQUENCE [LARGE SCALE GENOMIC DNA]</scope>
    <source>
        <strain evidence="3 4">IT104</strain>
    </source>
</reference>
<accession>A0A397JLM2</accession>
<dbReference type="PRINTS" id="PR00109">
    <property type="entry name" value="TYRKINASE"/>
</dbReference>
<dbReference type="AlphaFoldDB" id="A0A397JLM2"/>
<dbReference type="Proteomes" id="UP000266861">
    <property type="component" value="Unassembled WGS sequence"/>
</dbReference>
<dbReference type="InterPro" id="IPR000719">
    <property type="entry name" value="Prot_kinase_dom"/>
</dbReference>
<dbReference type="PANTHER" id="PTHR23257">
    <property type="entry name" value="SERINE-THREONINE PROTEIN KINASE"/>
    <property type="match status" value="1"/>
</dbReference>
<dbReference type="SUPFAM" id="SSF56112">
    <property type="entry name" value="Protein kinase-like (PK-like)"/>
    <property type="match status" value="2"/>
</dbReference>
<protein>
    <recommendedName>
        <fullName evidence="2">Protein kinase domain-containing protein</fullName>
    </recommendedName>
</protein>
<dbReference type="GO" id="GO:0005524">
    <property type="term" value="F:ATP binding"/>
    <property type="evidence" value="ECO:0007669"/>
    <property type="project" value="InterPro"/>
</dbReference>
<dbReference type="PROSITE" id="PS50011">
    <property type="entry name" value="PROTEIN_KINASE_DOM"/>
    <property type="match status" value="2"/>
</dbReference>
<feature type="domain" description="Protein kinase" evidence="2">
    <location>
        <begin position="145"/>
        <end position="410"/>
    </location>
</feature>
<keyword evidence="4" id="KW-1185">Reference proteome</keyword>
<evidence type="ECO:0000256" key="1">
    <source>
        <dbReference type="SAM" id="MobiDB-lite"/>
    </source>
</evidence>
<feature type="domain" description="Protein kinase" evidence="2">
    <location>
        <begin position="589"/>
        <end position="861"/>
    </location>
</feature>
<dbReference type="InterPro" id="IPR011009">
    <property type="entry name" value="Kinase-like_dom_sf"/>
</dbReference>
<name>A0A397JLM2_9GLOM</name>
<evidence type="ECO:0000313" key="4">
    <source>
        <dbReference type="Proteomes" id="UP000266861"/>
    </source>
</evidence>
<dbReference type="STRING" id="1348612.A0A397JLM2"/>
<organism evidence="3 4">
    <name type="scientific">Diversispora epigaea</name>
    <dbReference type="NCBI Taxonomy" id="1348612"/>
    <lineage>
        <taxon>Eukaryota</taxon>
        <taxon>Fungi</taxon>
        <taxon>Fungi incertae sedis</taxon>
        <taxon>Mucoromycota</taxon>
        <taxon>Glomeromycotina</taxon>
        <taxon>Glomeromycetes</taxon>
        <taxon>Diversisporales</taxon>
        <taxon>Diversisporaceae</taxon>
        <taxon>Diversispora</taxon>
    </lineage>
</organism>
<evidence type="ECO:0000259" key="2">
    <source>
        <dbReference type="PROSITE" id="PS50011"/>
    </source>
</evidence>
<evidence type="ECO:0000313" key="3">
    <source>
        <dbReference type="EMBL" id="RHZ88831.1"/>
    </source>
</evidence>
<feature type="region of interest" description="Disordered" evidence="1">
    <location>
        <begin position="415"/>
        <end position="444"/>
    </location>
</feature>
<dbReference type="EMBL" id="PQFF01000019">
    <property type="protein sequence ID" value="RHZ88831.1"/>
    <property type="molecule type" value="Genomic_DNA"/>
</dbReference>